<dbReference type="Gene3D" id="3.40.50.12370">
    <property type="match status" value="1"/>
</dbReference>
<dbReference type="PANTHER" id="PTHR46268:SF6">
    <property type="entry name" value="UNIVERSAL STRESS PROTEIN UP12"/>
    <property type="match status" value="1"/>
</dbReference>
<comment type="similarity">
    <text evidence="1">Belongs to the universal stress protein A family.</text>
</comment>
<dbReference type="PRINTS" id="PR01438">
    <property type="entry name" value="UNVRSLSTRESS"/>
</dbReference>
<feature type="domain" description="UspA" evidence="2">
    <location>
        <begin position="133"/>
        <end position="274"/>
    </location>
</feature>
<dbReference type="CDD" id="cd00293">
    <property type="entry name" value="USP-like"/>
    <property type="match status" value="2"/>
</dbReference>
<accession>A0ABU1VHW7</accession>
<organism evidence="3 4">
    <name type="scientific">Hydrogenophaga laconesensis</name>
    <dbReference type="NCBI Taxonomy" id="1805971"/>
    <lineage>
        <taxon>Bacteria</taxon>
        <taxon>Pseudomonadati</taxon>
        <taxon>Pseudomonadota</taxon>
        <taxon>Betaproteobacteria</taxon>
        <taxon>Burkholderiales</taxon>
        <taxon>Comamonadaceae</taxon>
        <taxon>Hydrogenophaga</taxon>
    </lineage>
</organism>
<dbReference type="SUPFAM" id="SSF52402">
    <property type="entry name" value="Adenine nucleotide alpha hydrolases-like"/>
    <property type="match status" value="2"/>
</dbReference>
<dbReference type="EMBL" id="JAVDWE010000019">
    <property type="protein sequence ID" value="MDR7097076.1"/>
    <property type="molecule type" value="Genomic_DNA"/>
</dbReference>
<proteinExistence type="inferred from homology"/>
<protein>
    <submittedName>
        <fullName evidence="3">Nucleotide-binding universal stress UspA family protein</fullName>
    </submittedName>
</protein>
<dbReference type="InterPro" id="IPR006015">
    <property type="entry name" value="Universal_stress_UspA"/>
</dbReference>
<name>A0ABU1VHW7_9BURK</name>
<reference evidence="3 4" key="1">
    <citation type="submission" date="2023-07" db="EMBL/GenBank/DDBJ databases">
        <title>Sorghum-associated microbial communities from plants grown in Nebraska, USA.</title>
        <authorList>
            <person name="Schachtman D."/>
        </authorList>
    </citation>
    <scope>NUCLEOTIDE SEQUENCE [LARGE SCALE GENOMIC DNA]</scope>
    <source>
        <strain evidence="3 4">BE240</strain>
    </source>
</reference>
<keyword evidence="4" id="KW-1185">Reference proteome</keyword>
<sequence length="289" mass="31709">MTIESILAITDFTPSSEHALDRAALLAARHGARLRLIHFAEEPHRFFSDPVARLSQRARQLARRHGIRAQTVERQPATPDAVLQEALNAHLLVMGPMWQRRWRNFYRGTTLDQLVHGTPCPLLVVKQPAERAYGPVLVAVDLSPRATELVAYARHFTSLSGLQLFHTIDTIDESRLRSADVSFEAIRANRLESRQQARDRLLQLTHTLGVAGSAVAFDVGNGDPAYQTAVQQQATGADLVVVGKRTVSALARFLTGSVAQRLAKWAGSDVLVVPFDALPSPAPQMANPA</sequence>
<evidence type="ECO:0000313" key="4">
    <source>
        <dbReference type="Proteomes" id="UP001265550"/>
    </source>
</evidence>
<dbReference type="Pfam" id="PF00582">
    <property type="entry name" value="Usp"/>
    <property type="match status" value="2"/>
</dbReference>
<feature type="domain" description="UspA" evidence="2">
    <location>
        <begin position="4"/>
        <end position="126"/>
    </location>
</feature>
<dbReference type="Proteomes" id="UP001265550">
    <property type="component" value="Unassembled WGS sequence"/>
</dbReference>
<evidence type="ECO:0000256" key="1">
    <source>
        <dbReference type="ARBA" id="ARBA00008791"/>
    </source>
</evidence>
<dbReference type="InterPro" id="IPR006016">
    <property type="entry name" value="UspA"/>
</dbReference>
<evidence type="ECO:0000313" key="3">
    <source>
        <dbReference type="EMBL" id="MDR7097076.1"/>
    </source>
</evidence>
<gene>
    <name evidence="3" type="ORF">J2X09_004849</name>
</gene>
<dbReference type="PANTHER" id="PTHR46268">
    <property type="entry name" value="STRESS RESPONSE PROTEIN NHAX"/>
    <property type="match status" value="1"/>
</dbReference>
<dbReference type="RefSeq" id="WP_204735530.1">
    <property type="nucleotide sequence ID" value="NZ_JAVDWE010000019.1"/>
</dbReference>
<comment type="caution">
    <text evidence="3">The sequence shown here is derived from an EMBL/GenBank/DDBJ whole genome shotgun (WGS) entry which is preliminary data.</text>
</comment>
<evidence type="ECO:0000259" key="2">
    <source>
        <dbReference type="Pfam" id="PF00582"/>
    </source>
</evidence>